<dbReference type="CDD" id="cd00156">
    <property type="entry name" value="REC"/>
    <property type="match status" value="1"/>
</dbReference>
<feature type="modified residue" description="4-aspartylphosphate" evidence="2">
    <location>
        <position position="54"/>
    </location>
</feature>
<dbReference type="Gene3D" id="3.40.50.2300">
    <property type="match status" value="1"/>
</dbReference>
<gene>
    <name evidence="4" type="ORF">BOO71_0004249</name>
</gene>
<dbReference type="Proteomes" id="UP000186607">
    <property type="component" value="Unassembled WGS sequence"/>
</dbReference>
<dbReference type="GO" id="GO:0000160">
    <property type="term" value="P:phosphorelay signal transduction system"/>
    <property type="evidence" value="ECO:0007669"/>
    <property type="project" value="InterPro"/>
</dbReference>
<dbReference type="PROSITE" id="PS50110">
    <property type="entry name" value="RESPONSE_REGULATORY"/>
    <property type="match status" value="1"/>
</dbReference>
<dbReference type="InterPro" id="IPR011006">
    <property type="entry name" value="CheY-like_superfamily"/>
</dbReference>
<reference evidence="4 5" key="1">
    <citation type="submission" date="2017-01" db="EMBL/GenBank/DDBJ databases">
        <title>Genome Analysis of Deinococcus marmoris KOPRI26562.</title>
        <authorList>
            <person name="Kim J.H."/>
            <person name="Oh H.-M."/>
        </authorList>
    </citation>
    <scope>NUCLEOTIDE SEQUENCE [LARGE SCALE GENOMIC DNA]</scope>
    <source>
        <strain evidence="4 5">KOPRI26562</strain>
    </source>
</reference>
<comment type="caution">
    <text evidence="4">The sequence shown here is derived from an EMBL/GenBank/DDBJ whole genome shotgun (WGS) entry which is preliminary data.</text>
</comment>
<dbReference type="PANTHER" id="PTHR44591">
    <property type="entry name" value="STRESS RESPONSE REGULATOR PROTEIN 1"/>
    <property type="match status" value="1"/>
</dbReference>
<feature type="domain" description="Response regulatory" evidence="3">
    <location>
        <begin position="3"/>
        <end position="119"/>
    </location>
</feature>
<keyword evidence="1 2" id="KW-0597">Phosphoprotein</keyword>
<dbReference type="AlphaFoldDB" id="A0A1U7P1B0"/>
<name>A0A1U7P1B0_9DEIO</name>
<dbReference type="STRING" id="249408.BOO71_0004249"/>
<dbReference type="SUPFAM" id="SSF52172">
    <property type="entry name" value="CheY-like"/>
    <property type="match status" value="1"/>
</dbReference>
<evidence type="ECO:0000259" key="3">
    <source>
        <dbReference type="PROSITE" id="PS50110"/>
    </source>
</evidence>
<organism evidence="4 5">
    <name type="scientific">Deinococcus marmoris</name>
    <dbReference type="NCBI Taxonomy" id="249408"/>
    <lineage>
        <taxon>Bacteria</taxon>
        <taxon>Thermotogati</taxon>
        <taxon>Deinococcota</taxon>
        <taxon>Deinococci</taxon>
        <taxon>Deinococcales</taxon>
        <taxon>Deinococcaceae</taxon>
        <taxon>Deinococcus</taxon>
    </lineage>
</organism>
<dbReference type="EMBL" id="MSTI01000048">
    <property type="protein sequence ID" value="OLV18948.1"/>
    <property type="molecule type" value="Genomic_DNA"/>
</dbReference>
<accession>A0A1U7P1B0</accession>
<dbReference type="PANTHER" id="PTHR44591:SF3">
    <property type="entry name" value="RESPONSE REGULATORY DOMAIN-CONTAINING PROTEIN"/>
    <property type="match status" value="1"/>
</dbReference>
<evidence type="ECO:0000313" key="5">
    <source>
        <dbReference type="Proteomes" id="UP000186607"/>
    </source>
</evidence>
<dbReference type="InterPro" id="IPR001789">
    <property type="entry name" value="Sig_transdc_resp-reg_receiver"/>
</dbReference>
<dbReference type="Pfam" id="PF00072">
    <property type="entry name" value="Response_reg"/>
    <property type="match status" value="1"/>
</dbReference>
<evidence type="ECO:0000256" key="2">
    <source>
        <dbReference type="PROSITE-ProRule" id="PRU00169"/>
    </source>
</evidence>
<evidence type="ECO:0000256" key="1">
    <source>
        <dbReference type="ARBA" id="ARBA00022553"/>
    </source>
</evidence>
<sequence length="120" mass="12879">MTRVLLVEDHVTDVLLLRELLSLMDVAWTLEDVPTFAEAAGRWPGGAFDLLVVDLNLPDGQGLELLTRALELAAGVPVVVMSGHQHPGLAAQAVQLGARGYVIKDLEAAEHLHDIVAQLT</sequence>
<dbReference type="SMART" id="SM00448">
    <property type="entry name" value="REC"/>
    <property type="match status" value="1"/>
</dbReference>
<dbReference type="InterPro" id="IPR050595">
    <property type="entry name" value="Bact_response_regulator"/>
</dbReference>
<protein>
    <submittedName>
        <fullName evidence="4">Two-component hybrid sensor and regulator</fullName>
    </submittedName>
</protein>
<keyword evidence="5" id="KW-1185">Reference proteome</keyword>
<dbReference type="RefSeq" id="WP_075831292.1">
    <property type="nucleotide sequence ID" value="NZ_MSTI01000048.1"/>
</dbReference>
<evidence type="ECO:0000313" key="4">
    <source>
        <dbReference type="EMBL" id="OLV18948.1"/>
    </source>
</evidence>
<dbReference type="OrthoDB" id="70569at2"/>
<proteinExistence type="predicted"/>